<proteinExistence type="predicted"/>
<reference evidence="1 2" key="1">
    <citation type="submission" date="2019-08" db="EMBL/GenBank/DDBJ databases">
        <title>Archangium and Cystobacter genomes.</title>
        <authorList>
            <person name="Chen I.-C.K."/>
            <person name="Wielgoss S."/>
        </authorList>
    </citation>
    <scope>NUCLEOTIDE SEQUENCE [LARGE SCALE GENOMIC DNA]</scope>
    <source>
        <strain evidence="1 2">Cbm 6</strain>
    </source>
</reference>
<protein>
    <recommendedName>
        <fullName evidence="3">Transposase</fullName>
    </recommendedName>
</protein>
<evidence type="ECO:0008006" key="3">
    <source>
        <dbReference type="Google" id="ProtNLM"/>
    </source>
</evidence>
<gene>
    <name evidence="1" type="ORF">F0U60_53270</name>
</gene>
<dbReference type="EMBL" id="CP043494">
    <property type="protein sequence ID" value="WNG51916.1"/>
    <property type="molecule type" value="Genomic_DNA"/>
</dbReference>
<name>A0ABY9X965_9BACT</name>
<sequence>MESVLPLKHRCPGEVSPALSPECRRRVLAYVKGAGGVRAILEHLGLPTIWSDKNSFGPLRRSTPPC</sequence>
<organism evidence="1 2">
    <name type="scientific">Archangium minus</name>
    <dbReference type="NCBI Taxonomy" id="83450"/>
    <lineage>
        <taxon>Bacteria</taxon>
        <taxon>Pseudomonadati</taxon>
        <taxon>Myxococcota</taxon>
        <taxon>Myxococcia</taxon>
        <taxon>Myxococcales</taxon>
        <taxon>Cystobacterineae</taxon>
        <taxon>Archangiaceae</taxon>
        <taxon>Archangium</taxon>
    </lineage>
</organism>
<evidence type="ECO:0000313" key="2">
    <source>
        <dbReference type="Proteomes" id="UP001611383"/>
    </source>
</evidence>
<dbReference type="Proteomes" id="UP001611383">
    <property type="component" value="Chromosome"/>
</dbReference>
<evidence type="ECO:0000313" key="1">
    <source>
        <dbReference type="EMBL" id="WNG51916.1"/>
    </source>
</evidence>
<keyword evidence="2" id="KW-1185">Reference proteome</keyword>
<accession>A0ABY9X965</accession>